<keyword evidence="3" id="KW-1185">Reference proteome</keyword>
<sequence length="258" mass="28356">MIFLATAIAVVVFIGVVFGISVRLGKYDTIDTAWGLGFGVIALVALALSYGDGPNALRITVTALTVVWGVRLGVHLHIRNHDKPEDRRYVAIQSRAKGNPRLHMLRVVFLTQGVLMWIISLPVQVAQTGSAEFHALAWVGVALWVFGFAFETIGDAQLTRFKADPASKGKVLDTGLWRYTRHPNYFGDACVWWGLYLMACHSWWGAATVVAPLIMTYLLAKGTGKPLTEKHLSSSRPGYADYVARTSGFFPLPPKGNR</sequence>
<evidence type="ECO:0000313" key="2">
    <source>
        <dbReference type="EMBL" id="MFC5288813.1"/>
    </source>
</evidence>
<evidence type="ECO:0000313" key="3">
    <source>
        <dbReference type="Proteomes" id="UP001596157"/>
    </source>
</evidence>
<reference evidence="3" key="1">
    <citation type="journal article" date="2019" name="Int. J. Syst. Evol. Microbiol.">
        <title>The Global Catalogue of Microorganisms (GCM) 10K type strain sequencing project: providing services to taxonomists for standard genome sequencing and annotation.</title>
        <authorList>
            <consortium name="The Broad Institute Genomics Platform"/>
            <consortium name="The Broad Institute Genome Sequencing Center for Infectious Disease"/>
            <person name="Wu L."/>
            <person name="Ma J."/>
        </authorList>
    </citation>
    <scope>NUCLEOTIDE SEQUENCE [LARGE SCALE GENOMIC DNA]</scope>
    <source>
        <strain evidence="3">CCUG 59778</strain>
    </source>
</reference>
<feature type="transmembrane region" description="Helical" evidence="1">
    <location>
        <begin position="135"/>
        <end position="153"/>
    </location>
</feature>
<keyword evidence="1" id="KW-1133">Transmembrane helix</keyword>
<dbReference type="Proteomes" id="UP001596157">
    <property type="component" value="Unassembled WGS sequence"/>
</dbReference>
<comment type="caution">
    <text evidence="2">The sequence shown here is derived from an EMBL/GenBank/DDBJ whole genome shotgun (WGS) entry which is preliminary data.</text>
</comment>
<dbReference type="RefSeq" id="WP_378248654.1">
    <property type="nucleotide sequence ID" value="NZ_JBHSKF010000007.1"/>
</dbReference>
<dbReference type="Pfam" id="PF06966">
    <property type="entry name" value="DUF1295"/>
    <property type="match status" value="1"/>
</dbReference>
<evidence type="ECO:0000256" key="1">
    <source>
        <dbReference type="SAM" id="Phobius"/>
    </source>
</evidence>
<keyword evidence="1" id="KW-0472">Membrane</keyword>
<protein>
    <submittedName>
        <fullName evidence="2">DUF1295 domain-containing protein</fullName>
    </submittedName>
</protein>
<accession>A0ABW0ER43</accession>
<name>A0ABW0ER43_9PSEU</name>
<dbReference type="Gene3D" id="1.20.120.1630">
    <property type="match status" value="1"/>
</dbReference>
<dbReference type="PROSITE" id="PS50244">
    <property type="entry name" value="S5A_REDUCTASE"/>
    <property type="match status" value="1"/>
</dbReference>
<dbReference type="PANTHER" id="PTHR32251:SF17">
    <property type="entry name" value="STEROID 5-ALPHA REDUCTASE C-TERMINAL DOMAIN-CONTAINING PROTEIN"/>
    <property type="match status" value="1"/>
</dbReference>
<proteinExistence type="predicted"/>
<dbReference type="PANTHER" id="PTHR32251">
    <property type="entry name" value="3-OXO-5-ALPHA-STEROID 4-DEHYDROGENASE"/>
    <property type="match status" value="1"/>
</dbReference>
<dbReference type="InterPro" id="IPR010721">
    <property type="entry name" value="UstE-like"/>
</dbReference>
<keyword evidence="1" id="KW-0812">Transmembrane</keyword>
<feature type="transmembrane region" description="Helical" evidence="1">
    <location>
        <begin position="56"/>
        <end position="78"/>
    </location>
</feature>
<feature type="transmembrane region" description="Helical" evidence="1">
    <location>
        <begin position="6"/>
        <end position="25"/>
    </location>
</feature>
<dbReference type="EMBL" id="JBHSKF010000007">
    <property type="protein sequence ID" value="MFC5288813.1"/>
    <property type="molecule type" value="Genomic_DNA"/>
</dbReference>
<gene>
    <name evidence="2" type="ORF">ACFPM7_17280</name>
</gene>
<feature type="transmembrane region" description="Helical" evidence="1">
    <location>
        <begin position="104"/>
        <end position="123"/>
    </location>
</feature>
<feature type="transmembrane region" description="Helical" evidence="1">
    <location>
        <begin position="32"/>
        <end position="50"/>
    </location>
</feature>
<organism evidence="2 3">
    <name type="scientific">Actinokineospora guangxiensis</name>
    <dbReference type="NCBI Taxonomy" id="1490288"/>
    <lineage>
        <taxon>Bacteria</taxon>
        <taxon>Bacillati</taxon>
        <taxon>Actinomycetota</taxon>
        <taxon>Actinomycetes</taxon>
        <taxon>Pseudonocardiales</taxon>
        <taxon>Pseudonocardiaceae</taxon>
        <taxon>Actinokineospora</taxon>
    </lineage>
</organism>